<keyword evidence="6" id="KW-0963">Cytoplasm</keyword>
<proteinExistence type="inferred from homology"/>
<dbReference type="Pfam" id="PF02556">
    <property type="entry name" value="SecB"/>
    <property type="match status" value="1"/>
</dbReference>
<dbReference type="GO" id="GO:0015031">
    <property type="term" value="P:protein transport"/>
    <property type="evidence" value="ECO:0007669"/>
    <property type="project" value="UniProtKB-UniRule"/>
</dbReference>
<dbReference type="EMBL" id="CP012669">
    <property type="protein sequence ID" value="ALE15568.1"/>
    <property type="molecule type" value="Genomic_DNA"/>
</dbReference>
<dbReference type="AlphaFoldDB" id="A0A0M4MER4"/>
<evidence type="ECO:0000256" key="6">
    <source>
        <dbReference type="HAMAP-Rule" id="MF_00821"/>
    </source>
</evidence>
<dbReference type="HAMAP" id="MF_00821">
    <property type="entry name" value="SecB"/>
    <property type="match status" value="1"/>
</dbReference>
<keyword evidence="3 6" id="KW-0653">Protein transport</keyword>
<dbReference type="SUPFAM" id="SSF54611">
    <property type="entry name" value="SecB-like"/>
    <property type="match status" value="1"/>
</dbReference>
<evidence type="ECO:0000313" key="8">
    <source>
        <dbReference type="Proteomes" id="UP000057938"/>
    </source>
</evidence>
<accession>A0A0M4MER4</accession>
<dbReference type="RefSeq" id="WP_061921750.1">
    <property type="nucleotide sequence ID" value="NZ_CP012669.1"/>
</dbReference>
<dbReference type="PANTHER" id="PTHR36918:SF1">
    <property type="entry name" value="PROTEIN-EXPORT PROTEIN SECB"/>
    <property type="match status" value="1"/>
</dbReference>
<dbReference type="GO" id="GO:0051082">
    <property type="term" value="F:unfolded protein binding"/>
    <property type="evidence" value="ECO:0007669"/>
    <property type="project" value="InterPro"/>
</dbReference>
<evidence type="ECO:0000256" key="1">
    <source>
        <dbReference type="ARBA" id="ARBA00009990"/>
    </source>
</evidence>
<comment type="function">
    <text evidence="6">One of the proteins required for the normal export of preproteins out of the cell cytoplasm. It is a molecular chaperone that binds to a subset of precursor proteins, maintaining them in a translocation-competent state. It also specifically binds to its receptor SecA.</text>
</comment>
<dbReference type="NCBIfam" id="NF004392">
    <property type="entry name" value="PRK05751.1-3"/>
    <property type="match status" value="1"/>
</dbReference>
<organism evidence="7 8">
    <name type="scientific">Altererythrobacter epoxidivorans</name>
    <dbReference type="NCBI Taxonomy" id="361183"/>
    <lineage>
        <taxon>Bacteria</taxon>
        <taxon>Pseudomonadati</taxon>
        <taxon>Pseudomonadota</taxon>
        <taxon>Alphaproteobacteria</taxon>
        <taxon>Sphingomonadales</taxon>
        <taxon>Erythrobacteraceae</taxon>
        <taxon>Altererythrobacter</taxon>
    </lineage>
</organism>
<name>A0A0M4MER4_9SPHN</name>
<gene>
    <name evidence="6" type="primary">secB</name>
    <name evidence="7" type="ORF">AMC99_00252</name>
</gene>
<dbReference type="PATRIC" id="fig|361183.4.peg.254"/>
<comment type="similarity">
    <text evidence="1 6">Belongs to the SecB family.</text>
</comment>
<sequence>MAEEGDVLTDLNLDPAAANGADTTPSAGIITQYVKDMSVENPNAPTCFQWTEQPQIDVQFNIGAVQVNNEVHEVELKINLDAATSQGKSYLVELVYCGLVGVRNLGEDQTHAFLYAEAPRLLFPFARRVLADAVRDAGFPPMMLDPIDFNGLYLQQLQAKREGEAAEGAGDTPPAGEA</sequence>
<dbReference type="GO" id="GO:0005737">
    <property type="term" value="C:cytoplasm"/>
    <property type="evidence" value="ECO:0007669"/>
    <property type="project" value="UniProtKB-SubCell"/>
</dbReference>
<dbReference type="GO" id="GO:0051262">
    <property type="term" value="P:protein tetramerization"/>
    <property type="evidence" value="ECO:0007669"/>
    <property type="project" value="InterPro"/>
</dbReference>
<dbReference type="PRINTS" id="PR01594">
    <property type="entry name" value="SECBCHAPRONE"/>
</dbReference>
<comment type="subcellular location">
    <subcellularLocation>
        <location evidence="6">Cytoplasm</location>
    </subcellularLocation>
</comment>
<evidence type="ECO:0000256" key="5">
    <source>
        <dbReference type="ARBA" id="ARBA00023186"/>
    </source>
</evidence>
<dbReference type="Gene3D" id="3.10.420.10">
    <property type="entry name" value="SecB-like"/>
    <property type="match status" value="1"/>
</dbReference>
<dbReference type="GO" id="GO:0006457">
    <property type="term" value="P:protein folding"/>
    <property type="evidence" value="ECO:0007669"/>
    <property type="project" value="UniProtKB-UniRule"/>
</dbReference>
<evidence type="ECO:0000256" key="4">
    <source>
        <dbReference type="ARBA" id="ARBA00023010"/>
    </source>
</evidence>
<dbReference type="OrthoDB" id="9795145at2"/>
<evidence type="ECO:0000256" key="2">
    <source>
        <dbReference type="ARBA" id="ARBA00022448"/>
    </source>
</evidence>
<dbReference type="KEGG" id="aep:AMC99_00252"/>
<reference evidence="7 8" key="1">
    <citation type="submission" date="2015-09" db="EMBL/GenBank/DDBJ databases">
        <title>Complete genome sequence of a benzo[a]pyrene-degrading bacterium Altererythrobacter epoxidivorans CGMCC 1.7731T.</title>
        <authorList>
            <person name="Li Z."/>
            <person name="Cheng H."/>
            <person name="Huo Y."/>
            <person name="Xu X."/>
        </authorList>
    </citation>
    <scope>NUCLEOTIDE SEQUENCE [LARGE SCALE GENOMIC DNA]</scope>
    <source>
        <strain evidence="7 8">CGMCC 1.7731</strain>
    </source>
</reference>
<keyword evidence="5 6" id="KW-0143">Chaperone</keyword>
<dbReference type="PANTHER" id="PTHR36918">
    <property type="match status" value="1"/>
</dbReference>
<comment type="subunit">
    <text evidence="6">Homotetramer, a dimer of dimers. One homotetramer interacts with 1 SecA dimer.</text>
</comment>
<keyword evidence="4 6" id="KW-0811">Translocation</keyword>
<dbReference type="InterPro" id="IPR003708">
    <property type="entry name" value="SecB"/>
</dbReference>
<dbReference type="NCBIfam" id="TIGR00809">
    <property type="entry name" value="secB"/>
    <property type="match status" value="1"/>
</dbReference>
<keyword evidence="2 6" id="KW-0813">Transport</keyword>
<protein>
    <recommendedName>
        <fullName evidence="6">Protein-export protein SecB</fullName>
    </recommendedName>
</protein>
<evidence type="ECO:0000313" key="7">
    <source>
        <dbReference type="EMBL" id="ALE15568.1"/>
    </source>
</evidence>
<dbReference type="InterPro" id="IPR035958">
    <property type="entry name" value="SecB-like_sf"/>
</dbReference>
<keyword evidence="8" id="KW-1185">Reference proteome</keyword>
<dbReference type="STRING" id="361183.AMC99_00252"/>
<evidence type="ECO:0000256" key="3">
    <source>
        <dbReference type="ARBA" id="ARBA00022927"/>
    </source>
</evidence>
<dbReference type="Proteomes" id="UP000057938">
    <property type="component" value="Chromosome"/>
</dbReference>